<dbReference type="EMBL" id="CM029045">
    <property type="protein sequence ID" value="KAG2596615.1"/>
    <property type="molecule type" value="Genomic_DNA"/>
</dbReference>
<name>A0A8T0SHN6_PANVG</name>
<feature type="chain" id="PRO_5035757108" evidence="2">
    <location>
        <begin position="42"/>
        <end position="122"/>
    </location>
</feature>
<dbReference type="AlphaFoldDB" id="A0A8T0SHN6"/>
<comment type="caution">
    <text evidence="3">The sequence shown here is derived from an EMBL/GenBank/DDBJ whole genome shotgun (WGS) entry which is preliminary data.</text>
</comment>
<keyword evidence="2" id="KW-0732">Signal</keyword>
<evidence type="ECO:0000313" key="4">
    <source>
        <dbReference type="Proteomes" id="UP000823388"/>
    </source>
</evidence>
<accession>A0A8T0SHN6</accession>
<sequence length="122" mass="12757">MLPAANVPARQRGRRSGGAPRRLAAAVLLLALLALCCRGRADAVASSLAGRAPAAEEKGVASALEQENARAQEVERGHDVTLSAEGVAGEEDDGQVMPGRVELEAILQDYRTSANTKHDPHP</sequence>
<feature type="region of interest" description="Disordered" evidence="1">
    <location>
        <begin position="1"/>
        <end position="20"/>
    </location>
</feature>
<dbReference type="Proteomes" id="UP000823388">
    <property type="component" value="Chromosome 5K"/>
</dbReference>
<evidence type="ECO:0000256" key="1">
    <source>
        <dbReference type="SAM" id="MobiDB-lite"/>
    </source>
</evidence>
<gene>
    <name evidence="3" type="ORF">PVAP13_5KG172800</name>
</gene>
<organism evidence="3 4">
    <name type="scientific">Panicum virgatum</name>
    <name type="common">Blackwell switchgrass</name>
    <dbReference type="NCBI Taxonomy" id="38727"/>
    <lineage>
        <taxon>Eukaryota</taxon>
        <taxon>Viridiplantae</taxon>
        <taxon>Streptophyta</taxon>
        <taxon>Embryophyta</taxon>
        <taxon>Tracheophyta</taxon>
        <taxon>Spermatophyta</taxon>
        <taxon>Magnoliopsida</taxon>
        <taxon>Liliopsida</taxon>
        <taxon>Poales</taxon>
        <taxon>Poaceae</taxon>
        <taxon>PACMAD clade</taxon>
        <taxon>Panicoideae</taxon>
        <taxon>Panicodae</taxon>
        <taxon>Paniceae</taxon>
        <taxon>Panicinae</taxon>
        <taxon>Panicum</taxon>
        <taxon>Panicum sect. Hiantes</taxon>
    </lineage>
</organism>
<reference evidence="3" key="1">
    <citation type="submission" date="2020-05" db="EMBL/GenBank/DDBJ databases">
        <title>WGS assembly of Panicum virgatum.</title>
        <authorList>
            <person name="Lovell J.T."/>
            <person name="Jenkins J."/>
            <person name="Shu S."/>
            <person name="Juenger T.E."/>
            <person name="Schmutz J."/>
        </authorList>
    </citation>
    <scope>NUCLEOTIDE SEQUENCE</scope>
    <source>
        <strain evidence="3">AP13</strain>
    </source>
</reference>
<protein>
    <submittedName>
        <fullName evidence="3">Uncharacterized protein</fullName>
    </submittedName>
</protein>
<evidence type="ECO:0000256" key="2">
    <source>
        <dbReference type="SAM" id="SignalP"/>
    </source>
</evidence>
<proteinExistence type="predicted"/>
<keyword evidence="4" id="KW-1185">Reference proteome</keyword>
<feature type="signal peptide" evidence="2">
    <location>
        <begin position="1"/>
        <end position="41"/>
    </location>
</feature>
<evidence type="ECO:0000313" key="3">
    <source>
        <dbReference type="EMBL" id="KAG2596615.1"/>
    </source>
</evidence>
<dbReference type="OrthoDB" id="681280at2759"/>